<sequence>MDISAVTQEKQKQYSKRESPNRHLDGNSCPGKENTDINQQIKQTCLQNNEIQQNDKAKQLQEKLKILRENRLQTEEQKSRKNWDNVDPQIMKKIVDLEDHKRYIKTEQNEVKNNKKQILFKQRHQLMATTDVMQQKVEIIIDKEKDKLLNVFDEQLNQSRKINTPSNSFYTNSRINRSNSLDASQYSFYSSAYIQNNKKINSQTNQTLDISAASQAGLSNNQSSNQINIKLGISQNQDIQSQQQQQSRQNHRSLNARLNTNQDQQVSFNISQKNLKIDEAASNICYNNEVNKIQGKQQRLKQQRDISPKQQNILNLQQLTPSTISQRDQNSSLNDTKKLEVSQFYQNNNQSSNNSQTCRPNIFQESLLTLVKANLQQQKNSLQVSQNNYNQEESQGNSQQVKSSIHFSHFMQESFAVKQQLENTENHSNQGCQSEEQKTLPRGINQIVNSYQGPASFLNQNNSLLINQLPQDFNNKQKQNSIHNNNTLGRRSKNQSNSDALDNEEAYWGTATNGTTISFNEDQHHSKQSVEKINFTTIYNKSDNSIQIIDERKKSDGNLMKIMEKSILKDNHKNINYLSNADSYDNSADSQQRYQADAFISNELKISPFQKRKVNLLNQSQSITSNNLVITCCPNCNKTLPQYEELYYDQLSNSQNSNTQSRGQSSELNGHLKNNTQPFKNLNTFGSINEVHFKSSLLNEDSNEKISKGDNNFLQQLREMQQKQSLGEEQLLNQKRIQELEYTIGQLYKEIEVRDDNIAWLRKQRAIGSGFTQQINNKKSEYSKKIILCLKSQNRKLKNKIQRLETSNKCLIQENLSQQGLIQEYEYQLDNLFESIFQNEKELKQLKKQQKKSSKAFENIIVAEDKVNQNFEEFKDKLERILVGYSNQLESLNQNEQYYNQISKENVILKQERDELMKIIEMNRKQQ</sequence>
<evidence type="ECO:0000256" key="1">
    <source>
        <dbReference type="SAM" id="Coils"/>
    </source>
</evidence>
<feature type="compositionally biased region" description="Basic and acidic residues" evidence="2">
    <location>
        <begin position="9"/>
        <end position="25"/>
    </location>
</feature>
<proteinExistence type="predicted"/>
<dbReference type="RefSeq" id="XP_012654407.1">
    <property type="nucleotide sequence ID" value="XM_012798953.1"/>
</dbReference>
<gene>
    <name evidence="3" type="ORF">TTHERM_000147658</name>
</gene>
<name>W7X1A9_TETTS</name>
<dbReference type="KEGG" id="tet:TTHERM_000147658"/>
<feature type="coiled-coil region" evidence="1">
    <location>
        <begin position="787"/>
        <end position="849"/>
    </location>
</feature>
<feature type="region of interest" description="Disordered" evidence="2">
    <location>
        <begin position="475"/>
        <end position="500"/>
    </location>
</feature>
<dbReference type="EMBL" id="GG662603">
    <property type="protein sequence ID" value="EWS73010.1"/>
    <property type="molecule type" value="Genomic_DNA"/>
</dbReference>
<dbReference type="GeneID" id="24437527"/>
<protein>
    <submittedName>
        <fullName evidence="3">Uncharacterized protein</fullName>
    </submittedName>
</protein>
<organism evidence="3 4">
    <name type="scientific">Tetrahymena thermophila (strain SB210)</name>
    <dbReference type="NCBI Taxonomy" id="312017"/>
    <lineage>
        <taxon>Eukaryota</taxon>
        <taxon>Sar</taxon>
        <taxon>Alveolata</taxon>
        <taxon>Ciliophora</taxon>
        <taxon>Intramacronucleata</taxon>
        <taxon>Oligohymenophorea</taxon>
        <taxon>Hymenostomatida</taxon>
        <taxon>Tetrahymenina</taxon>
        <taxon>Tetrahymenidae</taxon>
        <taxon>Tetrahymena</taxon>
    </lineage>
</organism>
<dbReference type="InParanoid" id="W7X1A9"/>
<dbReference type="AlphaFoldDB" id="W7X1A9"/>
<keyword evidence="1" id="KW-0175">Coiled coil</keyword>
<evidence type="ECO:0000313" key="4">
    <source>
        <dbReference type="Proteomes" id="UP000009168"/>
    </source>
</evidence>
<dbReference type="Proteomes" id="UP000009168">
    <property type="component" value="Unassembled WGS sequence"/>
</dbReference>
<feature type="coiled-coil region" evidence="1">
    <location>
        <begin position="50"/>
        <end position="117"/>
    </location>
</feature>
<feature type="compositionally biased region" description="Low complexity" evidence="2">
    <location>
        <begin position="654"/>
        <end position="666"/>
    </location>
</feature>
<keyword evidence="4" id="KW-1185">Reference proteome</keyword>
<accession>W7X1A9</accession>
<feature type="region of interest" description="Disordered" evidence="2">
    <location>
        <begin position="1"/>
        <end position="35"/>
    </location>
</feature>
<feature type="region of interest" description="Disordered" evidence="2">
    <location>
        <begin position="654"/>
        <end position="676"/>
    </location>
</feature>
<evidence type="ECO:0000313" key="3">
    <source>
        <dbReference type="EMBL" id="EWS73010.1"/>
    </source>
</evidence>
<reference evidence="4" key="1">
    <citation type="journal article" date="2006" name="PLoS Biol.">
        <title>Macronuclear genome sequence of the ciliate Tetrahymena thermophila, a model eukaryote.</title>
        <authorList>
            <person name="Eisen J.A."/>
            <person name="Coyne R.S."/>
            <person name="Wu M."/>
            <person name="Wu D."/>
            <person name="Thiagarajan M."/>
            <person name="Wortman J.R."/>
            <person name="Badger J.H."/>
            <person name="Ren Q."/>
            <person name="Amedeo P."/>
            <person name="Jones K.M."/>
            <person name="Tallon L.J."/>
            <person name="Delcher A.L."/>
            <person name="Salzberg S.L."/>
            <person name="Silva J.C."/>
            <person name="Haas B.J."/>
            <person name="Majoros W.H."/>
            <person name="Farzad M."/>
            <person name="Carlton J.M."/>
            <person name="Smith R.K. Jr."/>
            <person name="Garg J."/>
            <person name="Pearlman R.E."/>
            <person name="Karrer K.M."/>
            <person name="Sun L."/>
            <person name="Manning G."/>
            <person name="Elde N.C."/>
            <person name="Turkewitz A.P."/>
            <person name="Asai D.J."/>
            <person name="Wilkes D.E."/>
            <person name="Wang Y."/>
            <person name="Cai H."/>
            <person name="Collins K."/>
            <person name="Stewart B.A."/>
            <person name="Lee S.R."/>
            <person name="Wilamowska K."/>
            <person name="Weinberg Z."/>
            <person name="Ruzzo W.L."/>
            <person name="Wloga D."/>
            <person name="Gaertig J."/>
            <person name="Frankel J."/>
            <person name="Tsao C.-C."/>
            <person name="Gorovsky M.A."/>
            <person name="Keeling P.J."/>
            <person name="Waller R.F."/>
            <person name="Patron N.J."/>
            <person name="Cherry J.M."/>
            <person name="Stover N.A."/>
            <person name="Krieger C.J."/>
            <person name="del Toro C."/>
            <person name="Ryder H.F."/>
            <person name="Williamson S.C."/>
            <person name="Barbeau R.A."/>
            <person name="Hamilton E.P."/>
            <person name="Orias E."/>
        </authorList>
    </citation>
    <scope>NUCLEOTIDE SEQUENCE [LARGE SCALE GENOMIC DNA]</scope>
    <source>
        <strain evidence="4">SB210</strain>
    </source>
</reference>
<evidence type="ECO:0000256" key="2">
    <source>
        <dbReference type="SAM" id="MobiDB-lite"/>
    </source>
</evidence>